<dbReference type="Proteomes" id="UP000002489">
    <property type="component" value="Unassembled WGS sequence"/>
</dbReference>
<evidence type="ECO:0000313" key="1">
    <source>
        <dbReference type="EnsemblFungi" id="FOXG_04608P0"/>
    </source>
</evidence>
<evidence type="ECO:0000313" key="2">
    <source>
        <dbReference type="Proteomes" id="UP000002489"/>
    </source>
</evidence>
<dbReference type="EnsemblFungi" id="FOXG_04608T0">
    <property type="protein sequence ID" value="FOXG_04608P0"/>
    <property type="gene ID" value="FOXG_04608"/>
</dbReference>
<accession>A0A0D2XKY4</accession>
<sequence>MISSLINVCEAAYHAEFIDIGRQLGDPVSQTADSRNALHRIKEILDDCEGESGGINPGYLRPLFLCAIESTDKEQTNWAVEKLAKIQNRVYRGEFFSVFAKALLEAQTRKARAEKDSIIARGI</sequence>
<reference evidence="2" key="1">
    <citation type="journal article" date="2012" name="Mol. Plant Microbe Interact.">
        <title>A highly conserved effector in Fusarium oxysporum is required for full virulence on Arabidopsis.</title>
        <authorList>
            <person name="Thatcher L.F."/>
            <person name="Gardiner D.M."/>
            <person name="Kazan K."/>
            <person name="Manners J."/>
        </authorList>
    </citation>
    <scope>NUCLEOTIDE SEQUENCE [LARGE SCALE GENOMIC DNA]</scope>
    <source>
        <strain evidence="2">Fo5176</strain>
    </source>
</reference>
<dbReference type="AlphaFoldDB" id="A0A0D2XKY4"/>
<name>A0A0D2XKY4_FUSOF</name>
<organism evidence="1 2">
    <name type="scientific">Fusarium oxysporum (strain Fo5176)</name>
    <name type="common">Fusarium vascular wilt</name>
    <dbReference type="NCBI Taxonomy" id="660025"/>
    <lineage>
        <taxon>Eukaryota</taxon>
        <taxon>Fungi</taxon>
        <taxon>Dikarya</taxon>
        <taxon>Ascomycota</taxon>
        <taxon>Pezizomycotina</taxon>
        <taxon>Sordariomycetes</taxon>
        <taxon>Hypocreomycetidae</taxon>
        <taxon>Hypocreales</taxon>
        <taxon>Nectriaceae</taxon>
        <taxon>Fusarium</taxon>
        <taxon>Fusarium oxysporum species complex</taxon>
    </lineage>
</organism>
<proteinExistence type="predicted"/>
<reference evidence="1" key="2">
    <citation type="submission" date="2025-08" db="UniProtKB">
        <authorList>
            <consortium name="EnsemblFungi"/>
        </authorList>
    </citation>
    <scope>IDENTIFICATION</scope>
    <source>
        <strain evidence="1">4287 / CBS 123668 / FGSC 9935 / NRRL 34936</strain>
    </source>
</reference>
<dbReference type="STRING" id="426428.A0A0D2XKY4"/>
<protein>
    <submittedName>
        <fullName evidence="1">Uncharacterized protein</fullName>
    </submittedName>
</protein>